<sequence>MAQDLLNCSICPKQPSFSDTSHLLTHVSSKGHLSEWHKLQVRSFQDIAAAMALANYNQWCQQHDIDRLLSERLQMKEDKQAKKRRTTTTRNTPAPRLVPIDHELLNPPMPSKRAGKSKKQNQKRGTRGRQQREEDDGSDLDFNPVRRSRRKAQGPQTSSPFKRSQVSNGAYPSLDDYPTEHDPPVPLQVLATPEHMKLKGIVWPGMDLFDAATQEMQQKRNQKKDASVLRRMERLAELVEPTEVVYSPNGDNMLKARHIDELEDASSLIEGETPVPKVEQPRPRKRKPLADRDANVPRFVKRKIKANALNEYDDLPFAHGLPPLPHLPSSSTGELYGTSCRFFPMDDGDIKPSIESLAPRKRPPPQFEIFTDGSPRRHLTAVMSGTRNPLQPGPRVYGNGPFQQLPKVSAAWLQPQYQSALQYTDPYAAYRPVGHQYQPFYEPSISNENDPPVTEAQFALRGPSTNPLAWKSPLRPAIVSGLSPGGSPFGSFLGIFPGGSPGDDPFVSTKNPLAGALIQFEDEKHLLTSKGHSDSPSDRGLSNQTEA</sequence>
<evidence type="ECO:0000256" key="1">
    <source>
        <dbReference type="SAM" id="MobiDB-lite"/>
    </source>
</evidence>
<proteinExistence type="predicted"/>
<accession>A0A0D2D316</accession>
<evidence type="ECO:0000313" key="2">
    <source>
        <dbReference type="EMBL" id="KIW71871.1"/>
    </source>
</evidence>
<feature type="compositionally biased region" description="Basic residues" evidence="1">
    <location>
        <begin position="113"/>
        <end position="129"/>
    </location>
</feature>
<evidence type="ECO:0000313" key="3">
    <source>
        <dbReference type="Proteomes" id="UP000054266"/>
    </source>
</evidence>
<dbReference type="AlphaFoldDB" id="A0A0D2D316"/>
<feature type="compositionally biased region" description="Basic and acidic residues" evidence="1">
    <location>
        <begin position="524"/>
        <end position="537"/>
    </location>
</feature>
<dbReference type="EMBL" id="KN846956">
    <property type="protein sequence ID" value="KIW71871.1"/>
    <property type="molecule type" value="Genomic_DNA"/>
</dbReference>
<dbReference type="STRING" id="5601.A0A0D2D316"/>
<feature type="compositionally biased region" description="Polar residues" evidence="1">
    <location>
        <begin position="154"/>
        <end position="170"/>
    </location>
</feature>
<organism evidence="2 3">
    <name type="scientific">Phialophora macrospora</name>
    <dbReference type="NCBI Taxonomy" id="1851006"/>
    <lineage>
        <taxon>Eukaryota</taxon>
        <taxon>Fungi</taxon>
        <taxon>Dikarya</taxon>
        <taxon>Ascomycota</taxon>
        <taxon>Pezizomycotina</taxon>
        <taxon>Eurotiomycetes</taxon>
        <taxon>Chaetothyriomycetidae</taxon>
        <taxon>Chaetothyriales</taxon>
        <taxon>Herpotrichiellaceae</taxon>
        <taxon>Phialophora</taxon>
    </lineage>
</organism>
<gene>
    <name evidence="2" type="ORF">PV04_00100</name>
</gene>
<protein>
    <submittedName>
        <fullName evidence="2">Uncharacterized protein</fullName>
    </submittedName>
</protein>
<feature type="region of interest" description="Disordered" evidence="1">
    <location>
        <begin position="77"/>
        <end position="183"/>
    </location>
</feature>
<feature type="region of interest" description="Disordered" evidence="1">
    <location>
        <begin position="524"/>
        <end position="547"/>
    </location>
</feature>
<reference evidence="2 3" key="1">
    <citation type="submission" date="2015-01" db="EMBL/GenBank/DDBJ databases">
        <title>The Genome Sequence of Capronia semiimmersa CBS27337.</title>
        <authorList>
            <consortium name="The Broad Institute Genomics Platform"/>
            <person name="Cuomo C."/>
            <person name="de Hoog S."/>
            <person name="Gorbushina A."/>
            <person name="Stielow B."/>
            <person name="Teixiera M."/>
            <person name="Abouelleil A."/>
            <person name="Chapman S.B."/>
            <person name="Priest M."/>
            <person name="Young S.K."/>
            <person name="Wortman J."/>
            <person name="Nusbaum C."/>
            <person name="Birren B."/>
        </authorList>
    </citation>
    <scope>NUCLEOTIDE SEQUENCE [LARGE SCALE GENOMIC DNA]</scope>
    <source>
        <strain evidence="2 3">CBS 27337</strain>
    </source>
</reference>
<dbReference type="Proteomes" id="UP000054266">
    <property type="component" value="Unassembled WGS sequence"/>
</dbReference>
<name>A0A0D2D316_9EURO</name>
<keyword evidence="3" id="KW-1185">Reference proteome</keyword>
<feature type="region of interest" description="Disordered" evidence="1">
    <location>
        <begin position="265"/>
        <end position="294"/>
    </location>
</feature>
<dbReference type="HOGENOM" id="CLU_490037_0_0_1"/>